<reference evidence="1" key="1">
    <citation type="submission" date="2023-03" db="EMBL/GenBank/DDBJ databases">
        <title>Massive genome expansion in bonnet fungi (Mycena s.s.) driven by repeated elements and novel gene families across ecological guilds.</title>
        <authorList>
            <consortium name="Lawrence Berkeley National Laboratory"/>
            <person name="Harder C.B."/>
            <person name="Miyauchi S."/>
            <person name="Viragh M."/>
            <person name="Kuo A."/>
            <person name="Thoen E."/>
            <person name="Andreopoulos B."/>
            <person name="Lu D."/>
            <person name="Skrede I."/>
            <person name="Drula E."/>
            <person name="Henrissat B."/>
            <person name="Morin E."/>
            <person name="Kohler A."/>
            <person name="Barry K."/>
            <person name="LaButti K."/>
            <person name="Morin E."/>
            <person name="Salamov A."/>
            <person name="Lipzen A."/>
            <person name="Mereny Z."/>
            <person name="Hegedus B."/>
            <person name="Baldrian P."/>
            <person name="Stursova M."/>
            <person name="Weitz H."/>
            <person name="Taylor A."/>
            <person name="Grigoriev I.V."/>
            <person name="Nagy L.G."/>
            <person name="Martin F."/>
            <person name="Kauserud H."/>
        </authorList>
    </citation>
    <scope>NUCLEOTIDE SEQUENCE</scope>
    <source>
        <strain evidence="1">CBHHK067</strain>
    </source>
</reference>
<evidence type="ECO:0000313" key="2">
    <source>
        <dbReference type="Proteomes" id="UP001221757"/>
    </source>
</evidence>
<accession>A0AAD7D137</accession>
<dbReference type="AlphaFoldDB" id="A0AAD7D137"/>
<comment type="caution">
    <text evidence="1">The sequence shown here is derived from an EMBL/GenBank/DDBJ whole genome shotgun (WGS) entry which is preliminary data.</text>
</comment>
<protein>
    <submittedName>
        <fullName evidence="1">Uncharacterized protein</fullName>
    </submittedName>
</protein>
<name>A0AAD7D137_MYCRO</name>
<evidence type="ECO:0000313" key="1">
    <source>
        <dbReference type="EMBL" id="KAJ7672923.1"/>
    </source>
</evidence>
<dbReference type="Proteomes" id="UP001221757">
    <property type="component" value="Unassembled WGS sequence"/>
</dbReference>
<proteinExistence type="predicted"/>
<sequence length="179" mass="20215">MDTLHQAAVDTVCGCEMGLDKITAKKYMSNLSPTHIQVRTVLFSNGSAAPTSAGISRVEKVYRKAVICCVTILKYAHPERCCEKPSFEEVFIMLSKWNAREGNLRVERSRMARDMRGRTETTQIVDVMGCAKPARKTEAAFCAAFSQMQPRSFKIGMQYRSILRSEEKKFWKENGCNGK</sequence>
<dbReference type="EMBL" id="JARKIE010000164">
    <property type="protein sequence ID" value="KAJ7672923.1"/>
    <property type="molecule type" value="Genomic_DNA"/>
</dbReference>
<organism evidence="1 2">
    <name type="scientific">Mycena rosella</name>
    <name type="common">Pink bonnet</name>
    <name type="synonym">Agaricus rosellus</name>
    <dbReference type="NCBI Taxonomy" id="1033263"/>
    <lineage>
        <taxon>Eukaryota</taxon>
        <taxon>Fungi</taxon>
        <taxon>Dikarya</taxon>
        <taxon>Basidiomycota</taxon>
        <taxon>Agaricomycotina</taxon>
        <taxon>Agaricomycetes</taxon>
        <taxon>Agaricomycetidae</taxon>
        <taxon>Agaricales</taxon>
        <taxon>Marasmiineae</taxon>
        <taxon>Mycenaceae</taxon>
        <taxon>Mycena</taxon>
    </lineage>
</organism>
<gene>
    <name evidence="1" type="ORF">B0H17DRAFT_1141024</name>
</gene>
<keyword evidence="2" id="KW-1185">Reference proteome</keyword>